<keyword evidence="3" id="KW-1185">Reference proteome</keyword>
<evidence type="ECO:0000256" key="1">
    <source>
        <dbReference type="SAM" id="MobiDB-lite"/>
    </source>
</evidence>
<sequence>MRPTLLRRALHLTVVLHRPQTIKPNPHQTTAGQYDKSFERVTNTIESRLLFRQENFPKMNLYDGAWGEETQHQLKQAAKEDVTGQEPETPGARQARSFFIDKEVNADSPYADFGINNKNYYSPTREAWREKVRSNKNKISKIPQKLSVNKNILEQSEEPAEYYYPMVSLEEKKRKNRMMAAAGVAVVIVSYECLSRLGEYMRTAG</sequence>
<protein>
    <submittedName>
        <fullName evidence="2">Uncharacterized protein</fullName>
    </submittedName>
</protein>
<dbReference type="Proteomes" id="UP000515908">
    <property type="component" value="Chromosome 03"/>
</dbReference>
<dbReference type="EMBL" id="LR877147">
    <property type="protein sequence ID" value="CAD2214584.1"/>
    <property type="molecule type" value="Genomic_DNA"/>
</dbReference>
<accession>S9WYK7</accession>
<proteinExistence type="predicted"/>
<dbReference type="AlphaFoldDB" id="S9WYK7"/>
<dbReference type="OrthoDB" id="259075at2759"/>
<evidence type="ECO:0000313" key="3">
    <source>
        <dbReference type="Proteomes" id="UP000515908"/>
    </source>
</evidence>
<evidence type="ECO:0000313" key="2">
    <source>
        <dbReference type="EMBL" id="CAD2214584.1"/>
    </source>
</evidence>
<organism evidence="2 3">
    <name type="scientific">Angomonas deanei</name>
    <dbReference type="NCBI Taxonomy" id="59799"/>
    <lineage>
        <taxon>Eukaryota</taxon>
        <taxon>Discoba</taxon>
        <taxon>Euglenozoa</taxon>
        <taxon>Kinetoplastea</taxon>
        <taxon>Metakinetoplastina</taxon>
        <taxon>Trypanosomatida</taxon>
        <taxon>Trypanosomatidae</taxon>
        <taxon>Strigomonadinae</taxon>
        <taxon>Angomonas</taxon>
    </lineage>
</organism>
<name>S9WYK7_9TRYP</name>
<gene>
    <name evidence="2" type="ORF">ADEAN_000203500</name>
</gene>
<feature type="region of interest" description="Disordered" evidence="1">
    <location>
        <begin position="75"/>
        <end position="96"/>
    </location>
</feature>
<reference evidence="2 3" key="1">
    <citation type="submission" date="2020-08" db="EMBL/GenBank/DDBJ databases">
        <authorList>
            <person name="Newling K."/>
            <person name="Davey J."/>
            <person name="Forrester S."/>
        </authorList>
    </citation>
    <scope>NUCLEOTIDE SEQUENCE [LARGE SCALE GENOMIC DNA]</scope>
    <source>
        <strain evidence="3">Crithidia deanei Carvalho (ATCC PRA-265)</strain>
    </source>
</reference>
<dbReference type="VEuPathDB" id="TriTrypDB:ADEAN_000203500"/>